<evidence type="ECO:0000256" key="1">
    <source>
        <dbReference type="SAM" id="MobiDB-lite"/>
    </source>
</evidence>
<organism evidence="3 4">
    <name type="scientific">Hyaloscypha variabilis (strain UAMH 11265 / GT02V1 / F)</name>
    <name type="common">Meliniomyces variabilis</name>
    <dbReference type="NCBI Taxonomy" id="1149755"/>
    <lineage>
        <taxon>Eukaryota</taxon>
        <taxon>Fungi</taxon>
        <taxon>Dikarya</taxon>
        <taxon>Ascomycota</taxon>
        <taxon>Pezizomycotina</taxon>
        <taxon>Leotiomycetes</taxon>
        <taxon>Helotiales</taxon>
        <taxon>Hyaloscyphaceae</taxon>
        <taxon>Hyaloscypha</taxon>
        <taxon>Hyaloscypha variabilis</taxon>
    </lineage>
</organism>
<keyword evidence="2" id="KW-1133">Transmembrane helix</keyword>
<proteinExistence type="predicted"/>
<dbReference type="OrthoDB" id="10483310at2759"/>
<evidence type="ECO:0000313" key="3">
    <source>
        <dbReference type="EMBL" id="PMD42702.1"/>
    </source>
</evidence>
<name>A0A2J6RW10_HYAVF</name>
<keyword evidence="2" id="KW-0812">Transmembrane</keyword>
<keyword evidence="2" id="KW-0472">Membrane</keyword>
<feature type="region of interest" description="Disordered" evidence="1">
    <location>
        <begin position="94"/>
        <end position="163"/>
    </location>
</feature>
<feature type="transmembrane region" description="Helical" evidence="2">
    <location>
        <begin position="233"/>
        <end position="253"/>
    </location>
</feature>
<reference evidence="3 4" key="1">
    <citation type="submission" date="2016-04" db="EMBL/GenBank/DDBJ databases">
        <title>A degradative enzymes factory behind the ericoid mycorrhizal symbiosis.</title>
        <authorList>
            <consortium name="DOE Joint Genome Institute"/>
            <person name="Martino E."/>
            <person name="Morin E."/>
            <person name="Grelet G."/>
            <person name="Kuo A."/>
            <person name="Kohler A."/>
            <person name="Daghino S."/>
            <person name="Barry K."/>
            <person name="Choi C."/>
            <person name="Cichocki N."/>
            <person name="Clum A."/>
            <person name="Copeland A."/>
            <person name="Hainaut M."/>
            <person name="Haridas S."/>
            <person name="Labutti K."/>
            <person name="Lindquist E."/>
            <person name="Lipzen A."/>
            <person name="Khouja H.-R."/>
            <person name="Murat C."/>
            <person name="Ohm R."/>
            <person name="Olson A."/>
            <person name="Spatafora J."/>
            <person name="Veneault-Fourrey C."/>
            <person name="Henrissat B."/>
            <person name="Grigoriev I."/>
            <person name="Martin F."/>
            <person name="Perotto S."/>
        </authorList>
    </citation>
    <scope>NUCLEOTIDE SEQUENCE [LARGE SCALE GENOMIC DNA]</scope>
    <source>
        <strain evidence="3 4">F</strain>
    </source>
</reference>
<keyword evidence="4" id="KW-1185">Reference proteome</keyword>
<dbReference type="EMBL" id="KZ613943">
    <property type="protein sequence ID" value="PMD42702.1"/>
    <property type="molecule type" value="Genomic_DNA"/>
</dbReference>
<dbReference type="Proteomes" id="UP000235786">
    <property type="component" value="Unassembled WGS sequence"/>
</dbReference>
<dbReference type="AlphaFoldDB" id="A0A2J6RW10"/>
<evidence type="ECO:0000256" key="2">
    <source>
        <dbReference type="SAM" id="Phobius"/>
    </source>
</evidence>
<feature type="compositionally biased region" description="Polar residues" evidence="1">
    <location>
        <begin position="43"/>
        <end position="59"/>
    </location>
</feature>
<feature type="compositionally biased region" description="Basic and acidic residues" evidence="1">
    <location>
        <begin position="31"/>
        <end position="42"/>
    </location>
</feature>
<sequence>MAHRYNPFTGRDLGTREDRTNSQNSRTSHNRTSDRNRQHPQEQEINTTQTYGNFPQNSAYAPPTPGSINPFSYDAYRSRTVVDRNQNQNVECARGYGARPPSFPASPEPAYLASRESRTPFGRGSRYAEQNSTSGHRSAALSALTSGAQESSRHQPSAWHVREEDVEMRELPREDWKDVDIEAQGGGQVPSQSRNRKADEEVIHTYTFWNSTANTAPDRTCWQGFQQNPCSDVVGLSVVLLSFVGLVVIFFAVNGWYADPAHFPAGE</sequence>
<feature type="region of interest" description="Disordered" evidence="1">
    <location>
        <begin position="1"/>
        <end position="69"/>
    </location>
</feature>
<accession>A0A2J6RW10</accession>
<gene>
    <name evidence="3" type="ORF">L207DRAFT_527582</name>
</gene>
<protein>
    <submittedName>
        <fullName evidence="3">Uncharacterized protein</fullName>
    </submittedName>
</protein>
<evidence type="ECO:0000313" key="4">
    <source>
        <dbReference type="Proteomes" id="UP000235786"/>
    </source>
</evidence>